<keyword evidence="3" id="KW-0864">Zinc transport</keyword>
<reference evidence="8 9" key="1">
    <citation type="submission" date="2015-07" db="EMBL/GenBank/DDBJ databases">
        <title>Draft genome sequence of the Amantichitinum ursilacus IGB-41, a new chitin-degrading bacterium.</title>
        <authorList>
            <person name="Kirstahler P."/>
            <person name="Guenther M."/>
            <person name="Grumaz C."/>
            <person name="Rupp S."/>
            <person name="Zibek S."/>
            <person name="Sohn K."/>
        </authorList>
    </citation>
    <scope>NUCLEOTIDE SEQUENCE [LARGE SCALE GENOMIC DNA]</scope>
    <source>
        <strain evidence="8 9">IGB-41</strain>
    </source>
</reference>
<dbReference type="PANTHER" id="PTHR11562:SF17">
    <property type="entry name" value="RE54080P-RELATED"/>
    <property type="match status" value="1"/>
</dbReference>
<dbReference type="GO" id="GO:0005385">
    <property type="term" value="F:zinc ion transmembrane transporter activity"/>
    <property type="evidence" value="ECO:0007669"/>
    <property type="project" value="TreeGrafter"/>
</dbReference>
<keyword evidence="5 6" id="KW-0472">Membrane</keyword>
<feature type="transmembrane region" description="Helical" evidence="6">
    <location>
        <begin position="82"/>
        <end position="100"/>
    </location>
</feature>
<feature type="transmembrane region" description="Helical" evidence="6">
    <location>
        <begin position="49"/>
        <end position="70"/>
    </location>
</feature>
<evidence type="ECO:0000313" key="8">
    <source>
        <dbReference type="EMBL" id="KPC53845.1"/>
    </source>
</evidence>
<evidence type="ECO:0000256" key="4">
    <source>
        <dbReference type="ARBA" id="ARBA00022989"/>
    </source>
</evidence>
<dbReference type="NCBIfam" id="TIGR01297">
    <property type="entry name" value="CDF"/>
    <property type="match status" value="1"/>
</dbReference>
<keyword evidence="3" id="KW-0406">Ion transport</keyword>
<dbReference type="GO" id="GO:0005886">
    <property type="term" value="C:plasma membrane"/>
    <property type="evidence" value="ECO:0007669"/>
    <property type="project" value="TreeGrafter"/>
</dbReference>
<evidence type="ECO:0000256" key="6">
    <source>
        <dbReference type="SAM" id="Phobius"/>
    </source>
</evidence>
<dbReference type="Proteomes" id="UP000037939">
    <property type="component" value="Unassembled WGS sequence"/>
</dbReference>
<name>A0A0N0XL76_9NEIS</name>
<dbReference type="OrthoDB" id="9799649at2"/>
<keyword evidence="4 6" id="KW-1133">Transmembrane helix</keyword>
<feature type="transmembrane region" description="Helical" evidence="6">
    <location>
        <begin position="176"/>
        <end position="193"/>
    </location>
</feature>
<keyword evidence="3" id="KW-0862">Zinc</keyword>
<proteinExistence type="predicted"/>
<comment type="caution">
    <text evidence="8">The sequence shown here is derived from an EMBL/GenBank/DDBJ whole genome shotgun (WGS) entry which is preliminary data.</text>
</comment>
<evidence type="ECO:0000256" key="3">
    <source>
        <dbReference type="ARBA" id="ARBA00022906"/>
    </source>
</evidence>
<dbReference type="RefSeq" id="WP_083458838.1">
    <property type="nucleotide sequence ID" value="NZ_LAQT01000004.1"/>
</dbReference>
<dbReference type="InterPro" id="IPR058533">
    <property type="entry name" value="Cation_efflux_TM"/>
</dbReference>
<dbReference type="InterPro" id="IPR002524">
    <property type="entry name" value="Cation_efflux"/>
</dbReference>
<feature type="domain" description="Cation efflux protein transmembrane" evidence="7">
    <location>
        <begin position="24"/>
        <end position="200"/>
    </location>
</feature>
<protein>
    <submittedName>
        <fullName evidence="8">Cadmium, cobalt and zinc/H(+)-K(+) antiporter</fullName>
    </submittedName>
</protein>
<gene>
    <name evidence="8" type="primary">czcD_2</name>
    <name evidence="8" type="ORF">WG78_06970</name>
</gene>
<evidence type="ECO:0000256" key="5">
    <source>
        <dbReference type="ARBA" id="ARBA00023136"/>
    </source>
</evidence>
<dbReference type="InterPro" id="IPR050681">
    <property type="entry name" value="CDF/SLC30A"/>
</dbReference>
<dbReference type="Pfam" id="PF01545">
    <property type="entry name" value="Cation_efflux"/>
    <property type="match status" value="1"/>
</dbReference>
<evidence type="ECO:0000259" key="7">
    <source>
        <dbReference type="Pfam" id="PF01545"/>
    </source>
</evidence>
<evidence type="ECO:0000256" key="1">
    <source>
        <dbReference type="ARBA" id="ARBA00004141"/>
    </source>
</evidence>
<evidence type="ECO:0000313" key="9">
    <source>
        <dbReference type="Proteomes" id="UP000037939"/>
    </source>
</evidence>
<dbReference type="PANTHER" id="PTHR11562">
    <property type="entry name" value="CATION EFFLUX PROTEIN/ ZINC TRANSPORTER"/>
    <property type="match status" value="1"/>
</dbReference>
<comment type="subcellular location">
    <subcellularLocation>
        <location evidence="1">Membrane</location>
        <topology evidence="1">Multi-pass membrane protein</topology>
    </subcellularLocation>
</comment>
<feature type="transmembrane region" description="Helical" evidence="6">
    <location>
        <begin position="22"/>
        <end position="43"/>
    </location>
</feature>
<dbReference type="AlphaFoldDB" id="A0A0N0XL76"/>
<feature type="transmembrane region" description="Helical" evidence="6">
    <location>
        <begin position="153"/>
        <end position="170"/>
    </location>
</feature>
<dbReference type="PATRIC" id="fig|857265.3.peg.1432"/>
<feature type="transmembrane region" description="Helical" evidence="6">
    <location>
        <begin position="112"/>
        <end position="133"/>
    </location>
</feature>
<keyword evidence="3" id="KW-0813">Transport</keyword>
<sequence length="231" mass="24438">MASCCEEKSCEVAALRAQHGRILLAVLGINAAMFVLEGVAGWWSHSTSLLADALDMFGDAMVYGFSLFVLNRSARWQARAALAKGGFMLLFGLGVLAEALHKVLSPVVPDPVTMSLTGAVALAANLICFALLFRHRADNLNMSSTWACSRNDLIANVGVLFAAAATYLSASRWPDIAVGGAIAAIFLRSAYSVSRDALREMRRASGRARTAAAASTIVLHRTSPVRPGAGE</sequence>
<dbReference type="Gene3D" id="1.20.1510.10">
    <property type="entry name" value="Cation efflux protein transmembrane domain"/>
    <property type="match status" value="1"/>
</dbReference>
<keyword evidence="9" id="KW-1185">Reference proteome</keyword>
<organism evidence="8 9">
    <name type="scientific">Amantichitinum ursilacus</name>
    <dbReference type="NCBI Taxonomy" id="857265"/>
    <lineage>
        <taxon>Bacteria</taxon>
        <taxon>Pseudomonadati</taxon>
        <taxon>Pseudomonadota</taxon>
        <taxon>Betaproteobacteria</taxon>
        <taxon>Neisseriales</taxon>
        <taxon>Chitinibacteraceae</taxon>
        <taxon>Amantichitinum</taxon>
    </lineage>
</organism>
<evidence type="ECO:0000256" key="2">
    <source>
        <dbReference type="ARBA" id="ARBA00022692"/>
    </source>
</evidence>
<accession>A0A0N0XL76</accession>
<dbReference type="InterPro" id="IPR027469">
    <property type="entry name" value="Cation_efflux_TMD_sf"/>
</dbReference>
<dbReference type="STRING" id="857265.WG78_06970"/>
<dbReference type="EMBL" id="LAQT01000004">
    <property type="protein sequence ID" value="KPC53845.1"/>
    <property type="molecule type" value="Genomic_DNA"/>
</dbReference>
<keyword evidence="2 6" id="KW-0812">Transmembrane</keyword>
<dbReference type="SUPFAM" id="SSF161111">
    <property type="entry name" value="Cation efflux protein transmembrane domain-like"/>
    <property type="match status" value="1"/>
</dbReference>